<evidence type="ECO:0000313" key="3">
    <source>
        <dbReference type="Proteomes" id="UP000242450"/>
    </source>
</evidence>
<evidence type="ECO:0000256" key="1">
    <source>
        <dbReference type="SAM" id="SignalP"/>
    </source>
</evidence>
<dbReference type="EMBL" id="MKHE01000022">
    <property type="protein sequence ID" value="OWK03779.1"/>
    <property type="molecule type" value="Genomic_DNA"/>
</dbReference>
<reference evidence="2 3" key="1">
    <citation type="journal article" date="2018" name="Mol. Genet. Genomics">
        <title>The red deer Cervus elaphus genome CerEla1.0: sequencing, annotating, genes, and chromosomes.</title>
        <authorList>
            <person name="Bana N.A."/>
            <person name="Nyiri A."/>
            <person name="Nagy J."/>
            <person name="Frank K."/>
            <person name="Nagy T."/>
            <person name="Steger V."/>
            <person name="Schiller M."/>
            <person name="Lakatos P."/>
            <person name="Sugar L."/>
            <person name="Horn P."/>
            <person name="Barta E."/>
            <person name="Orosz L."/>
        </authorList>
    </citation>
    <scope>NUCLEOTIDE SEQUENCE [LARGE SCALE GENOMIC DNA]</scope>
    <source>
        <strain evidence="2">Hungarian</strain>
    </source>
</reference>
<feature type="chain" id="PRO_5013369916" evidence="1">
    <location>
        <begin position="20"/>
        <end position="39"/>
    </location>
</feature>
<evidence type="ECO:0000313" key="2">
    <source>
        <dbReference type="EMBL" id="OWK03779.1"/>
    </source>
</evidence>
<sequence length="39" mass="4534">MFLCTFFQNNFLHLLYTLCSPGAQSSWRTKDPDSKFSTT</sequence>
<protein>
    <submittedName>
        <fullName evidence="2">Uncharacterized protein</fullName>
    </submittedName>
</protein>
<accession>A0A212CCR9</accession>
<name>A0A212CCR9_CEREH</name>
<dbReference type="Proteomes" id="UP000242450">
    <property type="component" value="Chromosome 22"/>
</dbReference>
<feature type="signal peptide" evidence="1">
    <location>
        <begin position="1"/>
        <end position="19"/>
    </location>
</feature>
<proteinExistence type="predicted"/>
<keyword evidence="3" id="KW-1185">Reference proteome</keyword>
<comment type="caution">
    <text evidence="2">The sequence shown here is derived from an EMBL/GenBank/DDBJ whole genome shotgun (WGS) entry which is preliminary data.</text>
</comment>
<keyword evidence="1" id="KW-0732">Signal</keyword>
<organism evidence="2 3">
    <name type="scientific">Cervus elaphus hippelaphus</name>
    <name type="common">European red deer</name>
    <dbReference type="NCBI Taxonomy" id="46360"/>
    <lineage>
        <taxon>Eukaryota</taxon>
        <taxon>Metazoa</taxon>
        <taxon>Chordata</taxon>
        <taxon>Craniata</taxon>
        <taxon>Vertebrata</taxon>
        <taxon>Euteleostomi</taxon>
        <taxon>Mammalia</taxon>
        <taxon>Eutheria</taxon>
        <taxon>Laurasiatheria</taxon>
        <taxon>Artiodactyla</taxon>
        <taxon>Ruminantia</taxon>
        <taxon>Pecora</taxon>
        <taxon>Cervidae</taxon>
        <taxon>Cervinae</taxon>
        <taxon>Cervus</taxon>
    </lineage>
</organism>
<gene>
    <name evidence="2" type="ORF">Celaphus_00013650</name>
</gene>
<dbReference type="AlphaFoldDB" id="A0A212CCR9"/>